<keyword evidence="4" id="KW-0731">Sigma factor</keyword>
<evidence type="ECO:0000256" key="2">
    <source>
        <dbReference type="ARBA" id="ARBA00021245"/>
    </source>
</evidence>
<name>A0A2N3G5G7_9ACTN</name>
<dbReference type="GO" id="GO:0003677">
    <property type="term" value="F:DNA binding"/>
    <property type="evidence" value="ECO:0007669"/>
    <property type="project" value="UniProtKB-KW"/>
</dbReference>
<evidence type="ECO:0000313" key="10">
    <source>
        <dbReference type="Proteomes" id="UP000233654"/>
    </source>
</evidence>
<dbReference type="InterPro" id="IPR013325">
    <property type="entry name" value="RNA_pol_sigma_r2"/>
</dbReference>
<evidence type="ECO:0000259" key="8">
    <source>
        <dbReference type="Pfam" id="PF04542"/>
    </source>
</evidence>
<accession>A0A2N3G5G7</accession>
<proteinExistence type="inferred from homology"/>
<comment type="similarity">
    <text evidence="1">Belongs to the sigma-70 factor family.</text>
</comment>
<comment type="function">
    <text evidence="7">Sigma factors are initiation factors that promote the attachment of RNA polymerase to specific initiation sites and are then released. Sigma-S contributes to the protection against external stress, thus playing a role in cellular fitness and survival.</text>
</comment>
<evidence type="ECO:0000256" key="4">
    <source>
        <dbReference type="ARBA" id="ARBA00023082"/>
    </source>
</evidence>
<dbReference type="GO" id="GO:0006352">
    <property type="term" value="P:DNA-templated transcription initiation"/>
    <property type="evidence" value="ECO:0007669"/>
    <property type="project" value="InterPro"/>
</dbReference>
<keyword evidence="3" id="KW-0805">Transcription regulation</keyword>
<protein>
    <recommendedName>
        <fullName evidence="2">RNA polymerase sigma factor SigS</fullName>
    </recommendedName>
</protein>
<dbReference type="PANTHER" id="PTHR30385:SF1">
    <property type="entry name" value="RNA POLYMERASE SIGMA-H FACTOR"/>
    <property type="match status" value="1"/>
</dbReference>
<dbReference type="SUPFAM" id="SSF88946">
    <property type="entry name" value="Sigma2 domain of RNA polymerase sigma factors"/>
    <property type="match status" value="1"/>
</dbReference>
<gene>
    <name evidence="9" type="ORF">CVT63_05295</name>
</gene>
<dbReference type="Proteomes" id="UP000233654">
    <property type="component" value="Unassembled WGS sequence"/>
</dbReference>
<evidence type="ECO:0000256" key="7">
    <source>
        <dbReference type="ARBA" id="ARBA00024701"/>
    </source>
</evidence>
<dbReference type="PIRSF" id="PIRSF002939">
    <property type="entry name" value="RNA_polymerase_sigma-H_factor"/>
    <property type="match status" value="1"/>
</dbReference>
<dbReference type="NCBIfam" id="NF006148">
    <property type="entry name" value="PRK08295.1-5"/>
    <property type="match status" value="1"/>
</dbReference>
<dbReference type="InterPro" id="IPR007627">
    <property type="entry name" value="RNA_pol_sigma70_r2"/>
</dbReference>
<comment type="caution">
    <text evidence="9">The sequence shown here is derived from an EMBL/GenBank/DDBJ whole genome shotgun (WGS) entry which is preliminary data.</text>
</comment>
<dbReference type="PANTHER" id="PTHR30385">
    <property type="entry name" value="SIGMA FACTOR F FLAGELLAR"/>
    <property type="match status" value="1"/>
</dbReference>
<keyword evidence="5" id="KW-0238">DNA-binding</keyword>
<evidence type="ECO:0000256" key="3">
    <source>
        <dbReference type="ARBA" id="ARBA00023015"/>
    </source>
</evidence>
<evidence type="ECO:0000256" key="1">
    <source>
        <dbReference type="ARBA" id="ARBA00007788"/>
    </source>
</evidence>
<dbReference type="NCBIfam" id="TIGR02937">
    <property type="entry name" value="sigma70-ECF"/>
    <property type="match status" value="1"/>
</dbReference>
<feature type="domain" description="RNA polymerase sigma-70 region 2" evidence="8">
    <location>
        <begin position="37"/>
        <end position="106"/>
    </location>
</feature>
<keyword evidence="6" id="KW-0804">Transcription</keyword>
<organism evidence="9 10">
    <name type="scientific">Candidatus Anoxymicrobium japonicum</name>
    <dbReference type="NCBI Taxonomy" id="2013648"/>
    <lineage>
        <taxon>Bacteria</taxon>
        <taxon>Bacillati</taxon>
        <taxon>Actinomycetota</taxon>
        <taxon>Candidatus Geothermincolia</taxon>
        <taxon>Candidatus Geothermincolales</taxon>
        <taxon>Candidatus Anoxymicrobiaceae</taxon>
        <taxon>Candidatus Anoxymicrobium</taxon>
    </lineage>
</organism>
<evidence type="ECO:0000256" key="5">
    <source>
        <dbReference type="ARBA" id="ARBA00023125"/>
    </source>
</evidence>
<dbReference type="EMBL" id="PHEX01000041">
    <property type="protein sequence ID" value="PKQ27956.1"/>
    <property type="molecule type" value="Genomic_DNA"/>
</dbReference>
<dbReference type="InterPro" id="IPR016371">
    <property type="entry name" value="RNA_pol_sigma-H_factor"/>
</dbReference>
<dbReference type="InterPro" id="IPR014284">
    <property type="entry name" value="RNA_pol_sigma-70_dom"/>
</dbReference>
<reference evidence="9 10" key="1">
    <citation type="journal article" date="2017" name="ISME J.">
        <title>Potential for microbial H2 and metal transformations associated with novel bacteria and archaea in deep terrestrial subsurface sediments.</title>
        <authorList>
            <person name="Hernsdorf A.W."/>
            <person name="Amano Y."/>
            <person name="Miyakawa K."/>
            <person name="Ise K."/>
            <person name="Suzuki Y."/>
            <person name="Anantharaman K."/>
            <person name="Probst A."/>
            <person name="Burstein D."/>
            <person name="Thomas B.C."/>
            <person name="Banfield J.F."/>
        </authorList>
    </citation>
    <scope>NUCLEOTIDE SEQUENCE [LARGE SCALE GENOMIC DNA]</scope>
    <source>
        <strain evidence="9">HGW-Actinobacteria-3</strain>
    </source>
</reference>
<dbReference type="GO" id="GO:0016987">
    <property type="term" value="F:sigma factor activity"/>
    <property type="evidence" value="ECO:0007669"/>
    <property type="project" value="UniProtKB-KW"/>
</dbReference>
<sequence length="218" mass="24953">MARYKTTNPSVKKYHELSDKELVRCSKSGDRLAESVLINRYKYLAHLKARSYFLPGADHEDTVQEGMIGLFKAIRDFKEGELCSFRSFAILCVTRQIITAVKTHARKKHNPLSSYQSLDAPSSDENLLDTLASHSRGSEKSEDPLNLFIFEEELDTVIAILRDKLSDLEWSVFIKYLDSRSYQEIAEDLMCETKVVDNALCRIKQKIKKECEFSEATG</sequence>
<dbReference type="InterPro" id="IPR016032">
    <property type="entry name" value="Sig_transdc_resp-reg_C-effctor"/>
</dbReference>
<evidence type="ECO:0000313" key="9">
    <source>
        <dbReference type="EMBL" id="PKQ27956.1"/>
    </source>
</evidence>
<evidence type="ECO:0000256" key="6">
    <source>
        <dbReference type="ARBA" id="ARBA00023163"/>
    </source>
</evidence>
<dbReference type="Pfam" id="PF04542">
    <property type="entry name" value="Sigma70_r2"/>
    <property type="match status" value="1"/>
</dbReference>
<dbReference type="AlphaFoldDB" id="A0A2N3G5G7"/>
<dbReference type="SUPFAM" id="SSF46894">
    <property type="entry name" value="C-terminal effector domain of the bipartite response regulators"/>
    <property type="match status" value="1"/>
</dbReference>
<dbReference type="Gene3D" id="1.20.120.1810">
    <property type="match status" value="1"/>
</dbReference>